<accession>A0A5B2TLI7</accession>
<dbReference type="EMBL" id="VUKA01000001">
    <property type="protein sequence ID" value="KAA2215236.1"/>
    <property type="molecule type" value="Genomic_DNA"/>
</dbReference>
<dbReference type="GO" id="GO:0016020">
    <property type="term" value="C:membrane"/>
    <property type="evidence" value="ECO:0007669"/>
    <property type="project" value="UniProtKB-SubCell"/>
</dbReference>
<feature type="domain" description="EamA" evidence="7">
    <location>
        <begin position="156"/>
        <end position="291"/>
    </location>
</feature>
<gene>
    <name evidence="8" type="ORF">F0Q34_01285</name>
</gene>
<feature type="transmembrane region" description="Helical" evidence="6">
    <location>
        <begin position="184"/>
        <end position="204"/>
    </location>
</feature>
<evidence type="ECO:0000256" key="1">
    <source>
        <dbReference type="ARBA" id="ARBA00004141"/>
    </source>
</evidence>
<comment type="caution">
    <text evidence="8">The sequence shown here is derived from an EMBL/GenBank/DDBJ whole genome shotgun (WGS) entry which is preliminary data.</text>
</comment>
<feature type="domain" description="EamA" evidence="7">
    <location>
        <begin position="8"/>
        <end position="141"/>
    </location>
</feature>
<name>A0A5B2TLI7_9PROT</name>
<evidence type="ECO:0000256" key="6">
    <source>
        <dbReference type="SAM" id="Phobius"/>
    </source>
</evidence>
<dbReference type="PANTHER" id="PTHR32322">
    <property type="entry name" value="INNER MEMBRANE TRANSPORTER"/>
    <property type="match status" value="1"/>
</dbReference>
<feature type="transmembrane region" description="Helical" evidence="6">
    <location>
        <begin position="249"/>
        <end position="268"/>
    </location>
</feature>
<evidence type="ECO:0000256" key="2">
    <source>
        <dbReference type="ARBA" id="ARBA00007362"/>
    </source>
</evidence>
<keyword evidence="4 6" id="KW-1133">Transmembrane helix</keyword>
<protein>
    <submittedName>
        <fullName evidence="8">DMT family transporter</fullName>
    </submittedName>
</protein>
<proteinExistence type="inferred from homology"/>
<comment type="subcellular location">
    <subcellularLocation>
        <location evidence="1">Membrane</location>
        <topology evidence="1">Multi-pass membrane protein</topology>
    </subcellularLocation>
</comment>
<evidence type="ECO:0000313" key="9">
    <source>
        <dbReference type="Proteomes" id="UP000322110"/>
    </source>
</evidence>
<keyword evidence="5 6" id="KW-0472">Membrane</keyword>
<evidence type="ECO:0000256" key="5">
    <source>
        <dbReference type="ARBA" id="ARBA00023136"/>
    </source>
</evidence>
<comment type="similarity">
    <text evidence="2">Belongs to the EamA transporter family.</text>
</comment>
<feature type="transmembrane region" description="Helical" evidence="6">
    <location>
        <begin position="125"/>
        <end position="144"/>
    </location>
</feature>
<reference evidence="8 9" key="1">
    <citation type="journal article" date="2015" name="Int. J. Syst. Evol. Microbiol.">
        <title>Roseomonas oryzae sp. nov., isolated from paddy rhizosphere soil.</title>
        <authorList>
            <person name="Ramaprasad E.V."/>
            <person name="Sasikala Ch."/>
            <person name="Ramana Ch.V."/>
        </authorList>
    </citation>
    <scope>NUCLEOTIDE SEQUENCE [LARGE SCALE GENOMIC DNA]</scope>
    <source>
        <strain evidence="8 9">KCTC 42542</strain>
    </source>
</reference>
<dbReference type="InterPro" id="IPR000620">
    <property type="entry name" value="EamA_dom"/>
</dbReference>
<keyword evidence="9" id="KW-1185">Reference proteome</keyword>
<dbReference type="AlphaFoldDB" id="A0A5B2TLI7"/>
<feature type="transmembrane region" description="Helical" evidence="6">
    <location>
        <begin position="95"/>
        <end position="118"/>
    </location>
</feature>
<dbReference type="PANTHER" id="PTHR32322:SF2">
    <property type="entry name" value="EAMA DOMAIN-CONTAINING PROTEIN"/>
    <property type="match status" value="1"/>
</dbReference>
<feature type="transmembrane region" description="Helical" evidence="6">
    <location>
        <begin position="274"/>
        <end position="291"/>
    </location>
</feature>
<dbReference type="Proteomes" id="UP000322110">
    <property type="component" value="Unassembled WGS sequence"/>
</dbReference>
<dbReference type="OrthoDB" id="9806889at2"/>
<feature type="transmembrane region" description="Helical" evidence="6">
    <location>
        <begin position="216"/>
        <end position="237"/>
    </location>
</feature>
<evidence type="ECO:0000256" key="4">
    <source>
        <dbReference type="ARBA" id="ARBA00022989"/>
    </source>
</evidence>
<dbReference type="InterPro" id="IPR050638">
    <property type="entry name" value="AA-Vitamin_Transporters"/>
</dbReference>
<organism evidence="8 9">
    <name type="scientific">Teichococcus oryzae</name>
    <dbReference type="NCBI Taxonomy" id="1608942"/>
    <lineage>
        <taxon>Bacteria</taxon>
        <taxon>Pseudomonadati</taxon>
        <taxon>Pseudomonadota</taxon>
        <taxon>Alphaproteobacteria</taxon>
        <taxon>Acetobacterales</taxon>
        <taxon>Roseomonadaceae</taxon>
        <taxon>Roseomonas</taxon>
    </lineage>
</organism>
<keyword evidence="3 6" id="KW-0812">Transmembrane</keyword>
<dbReference type="SUPFAM" id="SSF103481">
    <property type="entry name" value="Multidrug resistance efflux transporter EmrE"/>
    <property type="match status" value="2"/>
</dbReference>
<dbReference type="Pfam" id="PF00892">
    <property type="entry name" value="EamA"/>
    <property type="match status" value="2"/>
</dbReference>
<evidence type="ECO:0000313" key="8">
    <source>
        <dbReference type="EMBL" id="KAA2215236.1"/>
    </source>
</evidence>
<sequence>MRRLWRMPVLLLVAASLFWACNFVIGRAVHGVVPPFFLAFWRWLLALLLVLPLAWPHLRRDWPALRRQWPLMLLLGLLGIAVFSTFVYLGLQTTLAVNAALLQSVIPLAILGCSFLLFGEAPGPLQLAGLALSLAGVVVIASHGSLEDLLGLRLRSGDLWVMGAVLAYALYSACLRLRPRVHPLSFLACSIAAGLLALLPAWLWEAATQAMPPLGPATILSVGFLAVFPSLLSYLFFNRGVELIGANKAGQFIHLLPVFGSLMAVAFLGESLELFHLGGLALIGSGILLAMRAR</sequence>
<feature type="transmembrane region" description="Helical" evidence="6">
    <location>
        <begin position="70"/>
        <end position="89"/>
    </location>
</feature>
<feature type="transmembrane region" description="Helical" evidence="6">
    <location>
        <begin position="36"/>
        <end position="58"/>
    </location>
</feature>
<dbReference type="InterPro" id="IPR037185">
    <property type="entry name" value="EmrE-like"/>
</dbReference>
<evidence type="ECO:0000256" key="3">
    <source>
        <dbReference type="ARBA" id="ARBA00022692"/>
    </source>
</evidence>
<feature type="transmembrane region" description="Helical" evidence="6">
    <location>
        <begin position="159"/>
        <end position="177"/>
    </location>
</feature>
<dbReference type="Gene3D" id="1.10.3730.20">
    <property type="match status" value="1"/>
</dbReference>
<evidence type="ECO:0000259" key="7">
    <source>
        <dbReference type="Pfam" id="PF00892"/>
    </source>
</evidence>